<name>A0ABP9UNT5_9BACT</name>
<feature type="domain" description="DUF58" evidence="1">
    <location>
        <begin position="44"/>
        <end position="233"/>
    </location>
</feature>
<accession>A0ABP9UNT5</accession>
<dbReference type="InterPro" id="IPR002881">
    <property type="entry name" value="DUF58"/>
</dbReference>
<organism evidence="2 3">
    <name type="scientific">Haloferula sargassicola</name>
    <dbReference type="NCBI Taxonomy" id="490096"/>
    <lineage>
        <taxon>Bacteria</taxon>
        <taxon>Pseudomonadati</taxon>
        <taxon>Verrucomicrobiota</taxon>
        <taxon>Verrucomicrobiia</taxon>
        <taxon>Verrucomicrobiales</taxon>
        <taxon>Verrucomicrobiaceae</taxon>
        <taxon>Haloferula</taxon>
    </lineage>
</organism>
<evidence type="ECO:0000313" key="3">
    <source>
        <dbReference type="Proteomes" id="UP001476282"/>
    </source>
</evidence>
<comment type="caution">
    <text evidence="2">The sequence shown here is derived from an EMBL/GenBank/DDBJ whole genome shotgun (WGS) entry which is preliminary data.</text>
</comment>
<dbReference type="PANTHER" id="PTHR33608">
    <property type="entry name" value="BLL2464 PROTEIN"/>
    <property type="match status" value="1"/>
</dbReference>
<dbReference type="PANTHER" id="PTHR33608:SF6">
    <property type="entry name" value="BLL2464 PROTEIN"/>
    <property type="match status" value="1"/>
</dbReference>
<dbReference type="Pfam" id="PF01882">
    <property type="entry name" value="DUF58"/>
    <property type="match status" value="1"/>
</dbReference>
<evidence type="ECO:0000259" key="1">
    <source>
        <dbReference type="Pfam" id="PF01882"/>
    </source>
</evidence>
<dbReference type="InterPro" id="IPR036465">
    <property type="entry name" value="vWFA_dom_sf"/>
</dbReference>
<evidence type="ECO:0000313" key="2">
    <source>
        <dbReference type="EMBL" id="GAA5483230.1"/>
    </source>
</evidence>
<keyword evidence="3" id="KW-1185">Reference proteome</keyword>
<dbReference type="SUPFAM" id="SSF53300">
    <property type="entry name" value="vWA-like"/>
    <property type="match status" value="1"/>
</dbReference>
<gene>
    <name evidence="2" type="ORF">Hsar01_02459</name>
</gene>
<sequence length="283" mass="31640">MQSQLDVQPLDSRQFLLAVKRVADSLSYGTDRSPFLGQGLEYVQSRRYEPGDPVKSIDWRVTARTGKTHVKQHETPRQMPVWLAVDTSASMALASRPPGKYGLALQVAGGLALASIDRVSPVGVLGIGGRDLRIQPSLSRDVLLQWFHGLRSYRFDEPTHLAARLLSLEPSLRQRALVVVLSDFHDPDALAAMKVLGARHDVIALVFRDPAEEMLHGAGLFRAREVESGRELLAHGRHLLSSSERLTEAFKRASIDHFLIYTDRPFLGAVRHFLRARGVFKRR</sequence>
<dbReference type="RefSeq" id="WP_353567350.1">
    <property type="nucleotide sequence ID" value="NZ_BAABRI010000013.1"/>
</dbReference>
<dbReference type="Proteomes" id="UP001476282">
    <property type="component" value="Unassembled WGS sequence"/>
</dbReference>
<reference evidence="2 3" key="1">
    <citation type="submission" date="2024-02" db="EMBL/GenBank/DDBJ databases">
        <title>Haloferula sargassicola NBRC 104335.</title>
        <authorList>
            <person name="Ichikawa N."/>
            <person name="Katano-Makiyama Y."/>
            <person name="Hidaka K."/>
        </authorList>
    </citation>
    <scope>NUCLEOTIDE SEQUENCE [LARGE SCALE GENOMIC DNA]</scope>
    <source>
        <strain evidence="2 3">NBRC 104335</strain>
    </source>
</reference>
<dbReference type="EMBL" id="BAABRI010000013">
    <property type="protein sequence ID" value="GAA5483230.1"/>
    <property type="molecule type" value="Genomic_DNA"/>
</dbReference>
<proteinExistence type="predicted"/>
<protein>
    <recommendedName>
        <fullName evidence="1">DUF58 domain-containing protein</fullName>
    </recommendedName>
</protein>